<dbReference type="AlphaFoldDB" id="A0A2G8JY79"/>
<evidence type="ECO:0008006" key="5">
    <source>
        <dbReference type="Google" id="ProtNLM"/>
    </source>
</evidence>
<comment type="caution">
    <text evidence="3">The sequence shown here is derived from an EMBL/GenBank/DDBJ whole genome shotgun (WGS) entry which is preliminary data.</text>
</comment>
<evidence type="ECO:0000313" key="3">
    <source>
        <dbReference type="EMBL" id="PIK40645.1"/>
    </source>
</evidence>
<feature type="coiled-coil region" evidence="1">
    <location>
        <begin position="288"/>
        <end position="315"/>
    </location>
</feature>
<accession>A0A2G8JY79</accession>
<proteinExistence type="predicted"/>
<dbReference type="OrthoDB" id="10057281at2759"/>
<protein>
    <recommendedName>
        <fullName evidence="5">Enkurin domain-containing protein</fullName>
    </recommendedName>
</protein>
<reference evidence="3 4" key="1">
    <citation type="journal article" date="2017" name="PLoS Biol.">
        <title>The sea cucumber genome provides insights into morphological evolution and visceral regeneration.</title>
        <authorList>
            <person name="Zhang X."/>
            <person name="Sun L."/>
            <person name="Yuan J."/>
            <person name="Sun Y."/>
            <person name="Gao Y."/>
            <person name="Zhang L."/>
            <person name="Li S."/>
            <person name="Dai H."/>
            <person name="Hamel J.F."/>
            <person name="Liu C."/>
            <person name="Yu Y."/>
            <person name="Liu S."/>
            <person name="Lin W."/>
            <person name="Guo K."/>
            <person name="Jin S."/>
            <person name="Xu P."/>
            <person name="Storey K.B."/>
            <person name="Huan P."/>
            <person name="Zhang T."/>
            <person name="Zhou Y."/>
            <person name="Zhang J."/>
            <person name="Lin C."/>
            <person name="Li X."/>
            <person name="Xing L."/>
            <person name="Huo D."/>
            <person name="Sun M."/>
            <person name="Wang L."/>
            <person name="Mercier A."/>
            <person name="Li F."/>
            <person name="Yang H."/>
            <person name="Xiang J."/>
        </authorList>
    </citation>
    <scope>NUCLEOTIDE SEQUENCE [LARGE SCALE GENOMIC DNA]</scope>
    <source>
        <strain evidence="3">Shaxun</strain>
        <tissue evidence="3">Muscle</tissue>
    </source>
</reference>
<feature type="region of interest" description="Disordered" evidence="2">
    <location>
        <begin position="219"/>
        <end position="244"/>
    </location>
</feature>
<evidence type="ECO:0000256" key="1">
    <source>
        <dbReference type="SAM" id="Coils"/>
    </source>
</evidence>
<evidence type="ECO:0000313" key="4">
    <source>
        <dbReference type="Proteomes" id="UP000230750"/>
    </source>
</evidence>
<keyword evidence="1" id="KW-0175">Coiled coil</keyword>
<dbReference type="InterPro" id="IPR027968">
    <property type="entry name" value="JHY"/>
</dbReference>
<dbReference type="EMBL" id="MRZV01001099">
    <property type="protein sequence ID" value="PIK40645.1"/>
    <property type="molecule type" value="Genomic_DNA"/>
</dbReference>
<organism evidence="3 4">
    <name type="scientific">Stichopus japonicus</name>
    <name type="common">Sea cucumber</name>
    <dbReference type="NCBI Taxonomy" id="307972"/>
    <lineage>
        <taxon>Eukaryota</taxon>
        <taxon>Metazoa</taxon>
        <taxon>Echinodermata</taxon>
        <taxon>Eleutherozoa</taxon>
        <taxon>Echinozoa</taxon>
        <taxon>Holothuroidea</taxon>
        <taxon>Aspidochirotacea</taxon>
        <taxon>Aspidochirotida</taxon>
        <taxon>Stichopodidae</taxon>
        <taxon>Apostichopus</taxon>
    </lineage>
</organism>
<evidence type="ECO:0000256" key="2">
    <source>
        <dbReference type="SAM" id="MobiDB-lite"/>
    </source>
</evidence>
<dbReference type="Proteomes" id="UP000230750">
    <property type="component" value="Unassembled WGS sequence"/>
</dbReference>
<sequence>MRRTAGRNVGLIERMPMDIERMRNGPGGWLKNNGMELWNQSDSNILDRHTGRRQGYDDPRGYGGEPIHRENWKNAGGQPYSYSADRAVTYARMQGPGNKGYKQNVAFKDVSMAPQDGGRSGPRERFAYTHPMPTSRYSPYDILLIYRNEQLRVSDPNGYLMKLHKQREPPNYKEYTVKDYRALKRDIRLGGLGPDPELVHERQEKAQRQREYAKAIMQQNKKSMKRPEKPWTPPNEKPQGQEIPDEELYAKNISRPPYKIRELHARIYGTNSRLKDDLQVRDGAKTYMVDEIAKLEELAERHRQEKEEIDRLRSGQAP</sequence>
<dbReference type="Pfam" id="PF15261">
    <property type="entry name" value="JHY"/>
    <property type="match status" value="1"/>
</dbReference>
<dbReference type="STRING" id="307972.A0A2G8JY79"/>
<keyword evidence="4" id="KW-1185">Reference proteome</keyword>
<feature type="region of interest" description="Disordered" evidence="2">
    <location>
        <begin position="112"/>
        <end position="132"/>
    </location>
</feature>
<name>A0A2G8JY79_STIJA</name>
<gene>
    <name evidence="3" type="ORF">BSL78_22498</name>
</gene>
<dbReference type="GO" id="GO:0035082">
    <property type="term" value="P:axoneme assembly"/>
    <property type="evidence" value="ECO:0007669"/>
    <property type="project" value="TreeGrafter"/>
</dbReference>
<dbReference type="PANTHER" id="PTHR14726">
    <property type="entry name" value="JHY PROTEIN HOMOLOG"/>
    <property type="match status" value="1"/>
</dbReference>
<dbReference type="PANTHER" id="PTHR14726:SF1">
    <property type="entry name" value="JHY PROTEIN HOMOLOG"/>
    <property type="match status" value="1"/>
</dbReference>